<feature type="transmembrane region" description="Helical" evidence="1">
    <location>
        <begin position="43"/>
        <end position="66"/>
    </location>
</feature>
<gene>
    <name evidence="2" type="ORF">HER31_04750</name>
</gene>
<proteinExistence type="predicted"/>
<sequence length="128" mass="14128">MKESFRIWFIVEISLFSAPVALVAVLIPLILSKGGSSLGTTMFMVSMMTSCFMAIFSVINLMLFSFSNKAARFKKTTIASLVLWLVHWLATCTFLMADYGVKALLSLVPVAVVAHLAFISKAYFQSET</sequence>
<evidence type="ECO:0000313" key="2">
    <source>
        <dbReference type="EMBL" id="QIZ76260.1"/>
    </source>
</evidence>
<evidence type="ECO:0000256" key="1">
    <source>
        <dbReference type="SAM" id="Phobius"/>
    </source>
</evidence>
<dbReference type="RefSeq" id="WP_168659520.1">
    <property type="nucleotide sequence ID" value="NZ_CP051180.1"/>
</dbReference>
<dbReference type="KEGG" id="fes:HER31_04750"/>
<dbReference type="EMBL" id="CP051180">
    <property type="protein sequence ID" value="QIZ76260.1"/>
    <property type="molecule type" value="Genomic_DNA"/>
</dbReference>
<dbReference type="AlphaFoldDB" id="A0A6H1UCF5"/>
<name>A0A6H1UCF5_9GAMM</name>
<feature type="transmembrane region" description="Helical" evidence="1">
    <location>
        <begin position="7"/>
        <end position="31"/>
    </location>
</feature>
<keyword evidence="1" id="KW-0812">Transmembrane</keyword>
<reference evidence="2 3" key="1">
    <citation type="submission" date="2020-04" db="EMBL/GenBank/DDBJ databases">
        <title>Ferrimonas sp. S7 isolated from sea water.</title>
        <authorList>
            <person name="Bae S.S."/>
            <person name="Baek K."/>
        </authorList>
    </citation>
    <scope>NUCLEOTIDE SEQUENCE [LARGE SCALE GENOMIC DNA]</scope>
    <source>
        <strain evidence="2 3">S7</strain>
    </source>
</reference>
<accession>A0A6H1UCF5</accession>
<evidence type="ECO:0000313" key="3">
    <source>
        <dbReference type="Proteomes" id="UP000501602"/>
    </source>
</evidence>
<keyword evidence="1" id="KW-0472">Membrane</keyword>
<feature type="transmembrane region" description="Helical" evidence="1">
    <location>
        <begin position="103"/>
        <end position="124"/>
    </location>
</feature>
<dbReference type="Proteomes" id="UP000501602">
    <property type="component" value="Chromosome"/>
</dbReference>
<keyword evidence="3" id="KW-1185">Reference proteome</keyword>
<keyword evidence="1" id="KW-1133">Transmembrane helix</keyword>
<protein>
    <recommendedName>
        <fullName evidence="4">ATP synthase I chain</fullName>
    </recommendedName>
</protein>
<feature type="transmembrane region" description="Helical" evidence="1">
    <location>
        <begin position="78"/>
        <end position="97"/>
    </location>
</feature>
<evidence type="ECO:0008006" key="4">
    <source>
        <dbReference type="Google" id="ProtNLM"/>
    </source>
</evidence>
<organism evidence="2 3">
    <name type="scientific">Ferrimonas lipolytica</name>
    <dbReference type="NCBI Taxonomy" id="2724191"/>
    <lineage>
        <taxon>Bacteria</taxon>
        <taxon>Pseudomonadati</taxon>
        <taxon>Pseudomonadota</taxon>
        <taxon>Gammaproteobacteria</taxon>
        <taxon>Alteromonadales</taxon>
        <taxon>Ferrimonadaceae</taxon>
        <taxon>Ferrimonas</taxon>
    </lineage>
</organism>